<protein>
    <recommendedName>
        <fullName evidence="4">RRM domain-containing protein</fullName>
    </recommendedName>
</protein>
<evidence type="ECO:0008006" key="4">
    <source>
        <dbReference type="Google" id="ProtNLM"/>
    </source>
</evidence>
<comment type="caution">
    <text evidence="2">The sequence shown here is derived from an EMBL/GenBank/DDBJ whole genome shotgun (WGS) entry which is preliminary data.</text>
</comment>
<gene>
    <name evidence="2" type="ORF">Daus18300_005040</name>
</gene>
<feature type="compositionally biased region" description="Low complexity" evidence="1">
    <location>
        <begin position="15"/>
        <end position="28"/>
    </location>
</feature>
<name>A0ABR3X4Y5_9PEZI</name>
<dbReference type="Proteomes" id="UP001583177">
    <property type="component" value="Unassembled WGS sequence"/>
</dbReference>
<feature type="region of interest" description="Disordered" evidence="1">
    <location>
        <begin position="1"/>
        <end position="51"/>
    </location>
</feature>
<feature type="compositionally biased region" description="Basic residues" evidence="1">
    <location>
        <begin position="1"/>
        <end position="12"/>
    </location>
</feature>
<evidence type="ECO:0000313" key="2">
    <source>
        <dbReference type="EMBL" id="KAL1870720.1"/>
    </source>
</evidence>
<dbReference type="Gene3D" id="3.30.70.330">
    <property type="match status" value="1"/>
</dbReference>
<evidence type="ECO:0000256" key="1">
    <source>
        <dbReference type="SAM" id="MobiDB-lite"/>
    </source>
</evidence>
<dbReference type="EMBL" id="JAWRVE010000036">
    <property type="protein sequence ID" value="KAL1870720.1"/>
    <property type="molecule type" value="Genomic_DNA"/>
</dbReference>
<reference evidence="2 3" key="1">
    <citation type="journal article" date="2024" name="IMA Fungus">
        <title>IMA Genome - F19 : A genome assembly and annotation guide to empower mycologists, including annotated draft genome sequences of Ceratocystis pirilliformis, Diaporthe australafricana, Fusarium ophioides, Paecilomyces lecythidis, and Sporothrix stenoceras.</title>
        <authorList>
            <person name="Aylward J."/>
            <person name="Wilson A.M."/>
            <person name="Visagie C.M."/>
            <person name="Spraker J."/>
            <person name="Barnes I."/>
            <person name="Buitendag C."/>
            <person name="Ceriani C."/>
            <person name="Del Mar Angel L."/>
            <person name="du Plessis D."/>
            <person name="Fuchs T."/>
            <person name="Gasser K."/>
            <person name="Kramer D."/>
            <person name="Li W."/>
            <person name="Munsamy K."/>
            <person name="Piso A."/>
            <person name="Price J.L."/>
            <person name="Sonnekus B."/>
            <person name="Thomas C."/>
            <person name="van der Nest A."/>
            <person name="van Dijk A."/>
            <person name="van Heerden A."/>
            <person name="van Vuuren N."/>
            <person name="Yilmaz N."/>
            <person name="Duong T.A."/>
            <person name="van der Merwe N.A."/>
            <person name="Wingfield M.J."/>
            <person name="Wingfield B.D."/>
        </authorList>
    </citation>
    <scope>NUCLEOTIDE SEQUENCE [LARGE SCALE GENOMIC DNA]</scope>
    <source>
        <strain evidence="2 3">CMW 18300</strain>
    </source>
</reference>
<accession>A0ABR3X4Y5</accession>
<keyword evidence="3" id="KW-1185">Reference proteome</keyword>
<feature type="compositionally biased region" description="Basic and acidic residues" evidence="1">
    <location>
        <begin position="99"/>
        <end position="123"/>
    </location>
</feature>
<proteinExistence type="predicted"/>
<evidence type="ECO:0000313" key="3">
    <source>
        <dbReference type="Proteomes" id="UP001583177"/>
    </source>
</evidence>
<feature type="region of interest" description="Disordered" evidence="1">
    <location>
        <begin position="95"/>
        <end position="154"/>
    </location>
</feature>
<feature type="compositionally biased region" description="Basic and acidic residues" evidence="1">
    <location>
        <begin position="134"/>
        <end position="147"/>
    </location>
</feature>
<dbReference type="InterPro" id="IPR012677">
    <property type="entry name" value="Nucleotide-bd_a/b_plait_sf"/>
</dbReference>
<dbReference type="CDD" id="cd00590">
    <property type="entry name" value="RRM_SF"/>
    <property type="match status" value="1"/>
</dbReference>
<organism evidence="2 3">
    <name type="scientific">Diaporthe australafricana</name>
    <dbReference type="NCBI Taxonomy" id="127596"/>
    <lineage>
        <taxon>Eukaryota</taxon>
        <taxon>Fungi</taxon>
        <taxon>Dikarya</taxon>
        <taxon>Ascomycota</taxon>
        <taxon>Pezizomycotina</taxon>
        <taxon>Sordariomycetes</taxon>
        <taxon>Sordariomycetidae</taxon>
        <taxon>Diaporthales</taxon>
        <taxon>Diaporthaceae</taxon>
        <taxon>Diaporthe</taxon>
    </lineage>
</organism>
<sequence>MAGSRASRRRRKQEGQQGQPAQPAQLQESTTYSELLRTTIPENSNQNPEKVAQTLGIVQNVFYPSASAARDDSPEATDDDMDQELASQLKNTALYHAAIKPDKDQTTNKTKMGEHDNEAEANNKGKQPTIADGKMLESNKTEDKKAETPTAPADTNRNCAVTIWNMPDGTTEANLLEAITAHKPVGKIYACDVYVIPGPNNVPPAMSVAIVQFMRPESATRLLQIGADPAQCLDVGGKKARMELSARPKLAYLLQPDASRVIIFRGPRAIVNPVALRKLWGFKEQTERIVVRKMEDGKCELEWRFCSFGYNAEPALVVFNELYGKRKGCSAEYGVDPCA</sequence>